<feature type="region of interest" description="Disordered" evidence="1">
    <location>
        <begin position="38"/>
        <end position="57"/>
    </location>
</feature>
<protein>
    <submittedName>
        <fullName evidence="2">Uncharacterized protein</fullName>
    </submittedName>
</protein>
<accession>A0AAW0BK02</accession>
<reference evidence="2 3" key="1">
    <citation type="journal article" date="2024" name="J Genomics">
        <title>Draft genome sequencing and assembly of Favolaschia claudopus CIRM-BRFM 2984 isolated from oak limbs.</title>
        <authorList>
            <person name="Navarro D."/>
            <person name="Drula E."/>
            <person name="Chaduli D."/>
            <person name="Cazenave R."/>
            <person name="Ahrendt S."/>
            <person name="Wang J."/>
            <person name="Lipzen A."/>
            <person name="Daum C."/>
            <person name="Barry K."/>
            <person name="Grigoriev I.V."/>
            <person name="Favel A."/>
            <person name="Rosso M.N."/>
            <person name="Martin F."/>
        </authorList>
    </citation>
    <scope>NUCLEOTIDE SEQUENCE [LARGE SCALE GENOMIC DNA]</scope>
    <source>
        <strain evidence="2 3">CIRM-BRFM 2984</strain>
    </source>
</reference>
<organism evidence="2 3">
    <name type="scientific">Favolaschia claudopus</name>
    <dbReference type="NCBI Taxonomy" id="2862362"/>
    <lineage>
        <taxon>Eukaryota</taxon>
        <taxon>Fungi</taxon>
        <taxon>Dikarya</taxon>
        <taxon>Basidiomycota</taxon>
        <taxon>Agaricomycotina</taxon>
        <taxon>Agaricomycetes</taxon>
        <taxon>Agaricomycetidae</taxon>
        <taxon>Agaricales</taxon>
        <taxon>Marasmiineae</taxon>
        <taxon>Mycenaceae</taxon>
        <taxon>Favolaschia</taxon>
    </lineage>
</organism>
<dbReference type="EMBL" id="JAWWNJ010000032">
    <property type="protein sequence ID" value="KAK7026339.1"/>
    <property type="molecule type" value="Genomic_DNA"/>
</dbReference>
<evidence type="ECO:0000313" key="2">
    <source>
        <dbReference type="EMBL" id="KAK7026339.1"/>
    </source>
</evidence>
<dbReference type="Proteomes" id="UP001362999">
    <property type="component" value="Unassembled WGS sequence"/>
</dbReference>
<keyword evidence="3" id="KW-1185">Reference proteome</keyword>
<evidence type="ECO:0000313" key="3">
    <source>
        <dbReference type="Proteomes" id="UP001362999"/>
    </source>
</evidence>
<evidence type="ECO:0000256" key="1">
    <source>
        <dbReference type="SAM" id="MobiDB-lite"/>
    </source>
</evidence>
<proteinExistence type="predicted"/>
<dbReference type="AlphaFoldDB" id="A0AAW0BK02"/>
<name>A0AAW0BK02_9AGAR</name>
<comment type="caution">
    <text evidence="2">The sequence shown here is derived from an EMBL/GenBank/DDBJ whole genome shotgun (WGS) entry which is preliminary data.</text>
</comment>
<sequence length="98" mass="10871">MFSPVLPHLSLFTTPPVALQPSSRFYTFEIPRWLSSSTPRASIPQPPRPPPSSDVSVSIGIHDARDCRARMFPLSSNPRLPRMLESRVSSTSLELLLG</sequence>
<gene>
    <name evidence="2" type="ORF">R3P38DRAFT_3269311</name>
</gene>